<accession>A0AAN7HK56</accession>
<comment type="caution">
    <text evidence="1">The sequence shown here is derived from an EMBL/GenBank/DDBJ whole genome shotgun (WGS) entry which is preliminary data.</text>
</comment>
<gene>
    <name evidence="1" type="ORF">ATC70_004749</name>
</gene>
<dbReference type="Proteomes" id="UP001304243">
    <property type="component" value="Unassembled WGS sequence"/>
</dbReference>
<dbReference type="AlphaFoldDB" id="A0AAN7HK56"/>
<keyword evidence="2" id="KW-1185">Reference proteome</keyword>
<sequence>MDAVMIQDDNKWNCSFLKDVCDEESMQMKVPPPSPQDASMLEAVFSQHLSAKIHAVVNPSHDSAQEHAQALERLLLTHRKHPLKRHTYHKRPSRIPILSTRIIHKKNKRLSMQQDALANALEKVHISHHHSAGEKKKASAKRPCINGLVTMVMNKSKKNDCSAQETIIQDIKDMAI</sequence>
<dbReference type="EMBL" id="JASEJX010000033">
    <property type="protein sequence ID" value="KAK4510319.1"/>
    <property type="molecule type" value="Genomic_DNA"/>
</dbReference>
<evidence type="ECO:0000313" key="2">
    <source>
        <dbReference type="Proteomes" id="UP001304243"/>
    </source>
</evidence>
<protein>
    <submittedName>
        <fullName evidence="1">Uncharacterized protein</fullName>
    </submittedName>
</protein>
<evidence type="ECO:0000313" key="1">
    <source>
        <dbReference type="EMBL" id="KAK4510319.1"/>
    </source>
</evidence>
<dbReference type="RefSeq" id="XP_064676985.1">
    <property type="nucleotide sequence ID" value="XM_064824049.1"/>
</dbReference>
<reference evidence="1 2" key="1">
    <citation type="submission" date="2022-11" db="EMBL/GenBank/DDBJ databases">
        <title>Mucor velutinosus strain NIH1002 WGS.</title>
        <authorList>
            <person name="Subramanian P."/>
            <person name="Mullikin J.C."/>
            <person name="Segre J.A."/>
            <person name="Zelazny A.M."/>
        </authorList>
    </citation>
    <scope>NUCLEOTIDE SEQUENCE [LARGE SCALE GENOMIC DNA]</scope>
    <source>
        <strain evidence="1 2">NIH1002</strain>
    </source>
</reference>
<name>A0AAN7HK56_9FUNG</name>
<dbReference type="GeneID" id="89948435"/>
<proteinExistence type="predicted"/>
<organism evidence="1 2">
    <name type="scientific">Mucor velutinosus</name>
    <dbReference type="NCBI Taxonomy" id="708070"/>
    <lineage>
        <taxon>Eukaryota</taxon>
        <taxon>Fungi</taxon>
        <taxon>Fungi incertae sedis</taxon>
        <taxon>Mucoromycota</taxon>
        <taxon>Mucoromycotina</taxon>
        <taxon>Mucoromycetes</taxon>
        <taxon>Mucorales</taxon>
        <taxon>Mucorineae</taxon>
        <taxon>Mucoraceae</taxon>
        <taxon>Mucor</taxon>
    </lineage>
</organism>